<dbReference type="SUPFAM" id="SSF57016">
    <property type="entry name" value="Plant lectins/antimicrobial peptides"/>
    <property type="match status" value="1"/>
</dbReference>
<protein>
    <recommendedName>
        <fullName evidence="5">Chitin-binding type-1 domain-containing protein</fullName>
    </recommendedName>
</protein>
<dbReference type="Gene3D" id="3.30.60.10">
    <property type="entry name" value="Endochitinase-like"/>
    <property type="match status" value="1"/>
</dbReference>
<gene>
    <name evidence="6" type="ORF">V6N12_011168</name>
</gene>
<evidence type="ECO:0000256" key="3">
    <source>
        <dbReference type="PROSITE-ProRule" id="PRU00261"/>
    </source>
</evidence>
<dbReference type="Pfam" id="PF00187">
    <property type="entry name" value="Chitin_bind_1"/>
    <property type="match status" value="1"/>
</dbReference>
<dbReference type="InterPro" id="IPR001002">
    <property type="entry name" value="Chitin-bd_1"/>
</dbReference>
<dbReference type="InterPro" id="IPR036861">
    <property type="entry name" value="Endochitinase-like_sf"/>
</dbReference>
<dbReference type="EMBL" id="JBBPBM010000012">
    <property type="protein sequence ID" value="KAK8563112.1"/>
    <property type="molecule type" value="Genomic_DNA"/>
</dbReference>
<feature type="disulfide bond" evidence="3">
    <location>
        <begin position="38"/>
        <end position="52"/>
    </location>
</feature>
<feature type="disulfide bond" evidence="3">
    <location>
        <begin position="33"/>
        <end position="45"/>
    </location>
</feature>
<evidence type="ECO:0000313" key="7">
    <source>
        <dbReference type="Proteomes" id="UP001472677"/>
    </source>
</evidence>
<reference evidence="6 7" key="1">
    <citation type="journal article" date="2024" name="G3 (Bethesda)">
        <title>Genome assembly of Hibiscus sabdariffa L. provides insights into metabolisms of medicinal natural products.</title>
        <authorList>
            <person name="Kim T."/>
        </authorList>
    </citation>
    <scope>NUCLEOTIDE SEQUENCE [LARGE SCALE GENOMIC DNA]</scope>
    <source>
        <strain evidence="6">TK-2024</strain>
        <tissue evidence="6">Old leaves</tissue>
    </source>
</reference>
<feature type="domain" description="Chitin-binding type-1" evidence="5">
    <location>
        <begin position="21"/>
        <end position="64"/>
    </location>
</feature>
<name>A0ABR2EM80_9ROSI</name>
<dbReference type="PROSITE" id="PS00026">
    <property type="entry name" value="CHIT_BIND_I_1"/>
    <property type="match status" value="1"/>
</dbReference>
<sequence length="89" mass="9245">MKIWVLLLSSLLLSYVLVGTAEQCGSQAGDALCPGGFCCSKYGWCGTTGDYCLVENGCQNNCAGDDSGDDGGNNQDGGALGEFITKEMF</sequence>
<accession>A0ABR2EM80</accession>
<feature type="signal peptide" evidence="4">
    <location>
        <begin position="1"/>
        <end position="21"/>
    </location>
</feature>
<keyword evidence="1 3" id="KW-0147">Chitin-binding</keyword>
<dbReference type="InterPro" id="IPR018371">
    <property type="entry name" value="Chitin-binding_1_CS"/>
</dbReference>
<dbReference type="Proteomes" id="UP001472677">
    <property type="component" value="Unassembled WGS sequence"/>
</dbReference>
<keyword evidence="7" id="KW-1185">Reference proteome</keyword>
<evidence type="ECO:0000256" key="4">
    <source>
        <dbReference type="SAM" id="SignalP"/>
    </source>
</evidence>
<proteinExistence type="predicted"/>
<feature type="disulfide bond" evidence="3">
    <location>
        <begin position="24"/>
        <end position="39"/>
    </location>
</feature>
<evidence type="ECO:0000256" key="1">
    <source>
        <dbReference type="ARBA" id="ARBA00022669"/>
    </source>
</evidence>
<evidence type="ECO:0000313" key="6">
    <source>
        <dbReference type="EMBL" id="KAK8563112.1"/>
    </source>
</evidence>
<evidence type="ECO:0000259" key="5">
    <source>
        <dbReference type="PROSITE" id="PS50941"/>
    </source>
</evidence>
<comment type="caution">
    <text evidence="6">The sequence shown here is derived from an EMBL/GenBank/DDBJ whole genome shotgun (WGS) entry which is preliminary data.</text>
</comment>
<keyword evidence="2 3" id="KW-1015">Disulfide bond</keyword>
<dbReference type="PROSITE" id="PS50941">
    <property type="entry name" value="CHIT_BIND_I_2"/>
    <property type="match status" value="1"/>
</dbReference>
<feature type="chain" id="PRO_5046616921" description="Chitin-binding type-1 domain-containing protein" evidence="4">
    <location>
        <begin position="22"/>
        <end position="89"/>
    </location>
</feature>
<feature type="disulfide bond" evidence="3">
    <location>
        <begin position="58"/>
        <end position="62"/>
    </location>
</feature>
<organism evidence="6 7">
    <name type="scientific">Hibiscus sabdariffa</name>
    <name type="common">roselle</name>
    <dbReference type="NCBI Taxonomy" id="183260"/>
    <lineage>
        <taxon>Eukaryota</taxon>
        <taxon>Viridiplantae</taxon>
        <taxon>Streptophyta</taxon>
        <taxon>Embryophyta</taxon>
        <taxon>Tracheophyta</taxon>
        <taxon>Spermatophyta</taxon>
        <taxon>Magnoliopsida</taxon>
        <taxon>eudicotyledons</taxon>
        <taxon>Gunneridae</taxon>
        <taxon>Pentapetalae</taxon>
        <taxon>rosids</taxon>
        <taxon>malvids</taxon>
        <taxon>Malvales</taxon>
        <taxon>Malvaceae</taxon>
        <taxon>Malvoideae</taxon>
        <taxon>Hibiscus</taxon>
    </lineage>
</organism>
<dbReference type="SMART" id="SM00270">
    <property type="entry name" value="ChtBD1"/>
    <property type="match status" value="1"/>
</dbReference>
<evidence type="ECO:0000256" key="2">
    <source>
        <dbReference type="ARBA" id="ARBA00023157"/>
    </source>
</evidence>
<keyword evidence="4" id="KW-0732">Signal</keyword>
<dbReference type="PRINTS" id="PR00451">
    <property type="entry name" value="CHITINBINDNG"/>
</dbReference>
<dbReference type="PANTHER" id="PTHR47849">
    <property type="entry name" value="CHITIN-BINDING LECTIN 1"/>
    <property type="match status" value="1"/>
</dbReference>